<protein>
    <recommendedName>
        <fullName evidence="2">Aminotransferase class I/classII large domain-containing protein</fullName>
    </recommendedName>
</protein>
<dbReference type="Pfam" id="PF00155">
    <property type="entry name" value="Aminotran_1_2"/>
    <property type="match status" value="1"/>
</dbReference>
<dbReference type="EMBL" id="MCFD01000001">
    <property type="protein sequence ID" value="ORX74674.1"/>
    <property type="molecule type" value="Genomic_DNA"/>
</dbReference>
<dbReference type="GO" id="GO:0030170">
    <property type="term" value="F:pyridoxal phosphate binding"/>
    <property type="evidence" value="ECO:0007669"/>
    <property type="project" value="InterPro"/>
</dbReference>
<dbReference type="RefSeq" id="XP_040747885.1">
    <property type="nucleotide sequence ID" value="XM_040886268.1"/>
</dbReference>
<dbReference type="GO" id="GO:0004838">
    <property type="term" value="F:L-tyrosine-2-oxoglutarate transaminase activity"/>
    <property type="evidence" value="ECO:0007669"/>
    <property type="project" value="TreeGrafter"/>
</dbReference>
<dbReference type="InterPro" id="IPR015422">
    <property type="entry name" value="PyrdxlP-dep_Trfase_small"/>
</dbReference>
<evidence type="ECO:0000313" key="3">
    <source>
        <dbReference type="EMBL" id="ORX74674.1"/>
    </source>
</evidence>
<dbReference type="GO" id="GO:0006572">
    <property type="term" value="P:L-tyrosine catabolic process"/>
    <property type="evidence" value="ECO:0007669"/>
    <property type="project" value="TreeGrafter"/>
</dbReference>
<feature type="region of interest" description="Disordered" evidence="1">
    <location>
        <begin position="1"/>
        <end position="21"/>
    </location>
</feature>
<proteinExistence type="predicted"/>
<keyword evidence="4" id="KW-1185">Reference proteome</keyword>
<evidence type="ECO:0000256" key="1">
    <source>
        <dbReference type="SAM" id="MobiDB-lite"/>
    </source>
</evidence>
<evidence type="ECO:0000313" key="4">
    <source>
        <dbReference type="Proteomes" id="UP000193922"/>
    </source>
</evidence>
<sequence length="126" mass="13735">MPSANESATSTGPWGTIASSDVSRRTFNPIRDVLTRPVQPLSTPKSTKEMLSLSIGDPTVFGNFKTHPVVVEAVEEAARSYKFNGYPPSVGIHATREAVANKYTCPEAPLTAEVKYLAKHSFIWLI</sequence>
<feature type="domain" description="Aminotransferase class I/classII large" evidence="2">
    <location>
        <begin position="49"/>
        <end position="113"/>
    </location>
</feature>
<dbReference type="Gene3D" id="3.90.1150.10">
    <property type="entry name" value="Aspartate Aminotransferase, domain 1"/>
    <property type="match status" value="1"/>
</dbReference>
<dbReference type="InterPro" id="IPR015421">
    <property type="entry name" value="PyrdxlP-dep_Trfase_major"/>
</dbReference>
<dbReference type="SUPFAM" id="SSF53383">
    <property type="entry name" value="PLP-dependent transferases"/>
    <property type="match status" value="1"/>
</dbReference>
<dbReference type="PANTHER" id="PTHR45744:SF2">
    <property type="entry name" value="TYROSINE AMINOTRANSFERASE"/>
    <property type="match status" value="1"/>
</dbReference>
<reference evidence="3 4" key="1">
    <citation type="submission" date="2016-07" db="EMBL/GenBank/DDBJ databases">
        <title>Pervasive Adenine N6-methylation of Active Genes in Fungi.</title>
        <authorList>
            <consortium name="DOE Joint Genome Institute"/>
            <person name="Mondo S.J."/>
            <person name="Dannebaum R.O."/>
            <person name="Kuo R.C."/>
            <person name="Labutti K."/>
            <person name="Haridas S."/>
            <person name="Kuo A."/>
            <person name="Salamov A."/>
            <person name="Ahrendt S.R."/>
            <person name="Lipzen A."/>
            <person name="Sullivan W."/>
            <person name="Andreopoulos W.B."/>
            <person name="Clum A."/>
            <person name="Lindquist E."/>
            <person name="Daum C."/>
            <person name="Ramamoorthy G.K."/>
            <person name="Gryganskyi A."/>
            <person name="Culley D."/>
            <person name="Magnuson J.K."/>
            <person name="James T.Y."/>
            <person name="O'Malley M.A."/>
            <person name="Stajich J.E."/>
            <person name="Spatafora J.W."/>
            <person name="Visel A."/>
            <person name="Grigoriev I.V."/>
        </authorList>
    </citation>
    <scope>NUCLEOTIDE SEQUENCE [LARGE SCALE GENOMIC DNA]</scope>
    <source>
        <strain evidence="3 4">ATCC 12442</strain>
    </source>
</reference>
<accession>A0A1Y1WNJ1</accession>
<dbReference type="Gene3D" id="3.40.640.10">
    <property type="entry name" value="Type I PLP-dependent aspartate aminotransferase-like (Major domain)"/>
    <property type="match status" value="1"/>
</dbReference>
<evidence type="ECO:0000259" key="2">
    <source>
        <dbReference type="Pfam" id="PF00155"/>
    </source>
</evidence>
<dbReference type="OrthoDB" id="7042322at2759"/>
<dbReference type="InterPro" id="IPR004839">
    <property type="entry name" value="Aminotransferase_I/II_large"/>
</dbReference>
<comment type="caution">
    <text evidence="3">The sequence shown here is derived from an EMBL/GenBank/DDBJ whole genome shotgun (WGS) entry which is preliminary data.</text>
</comment>
<gene>
    <name evidence="3" type="ORF">DL89DRAFT_264488</name>
</gene>
<dbReference type="Proteomes" id="UP000193922">
    <property type="component" value="Unassembled WGS sequence"/>
</dbReference>
<organism evidence="3 4">
    <name type="scientific">Linderina pennispora</name>
    <dbReference type="NCBI Taxonomy" id="61395"/>
    <lineage>
        <taxon>Eukaryota</taxon>
        <taxon>Fungi</taxon>
        <taxon>Fungi incertae sedis</taxon>
        <taxon>Zoopagomycota</taxon>
        <taxon>Kickxellomycotina</taxon>
        <taxon>Kickxellomycetes</taxon>
        <taxon>Kickxellales</taxon>
        <taxon>Kickxellaceae</taxon>
        <taxon>Linderina</taxon>
    </lineage>
</organism>
<dbReference type="STRING" id="61395.A0A1Y1WNJ1"/>
<dbReference type="AlphaFoldDB" id="A0A1Y1WNJ1"/>
<name>A0A1Y1WNJ1_9FUNG</name>
<dbReference type="GeneID" id="63802916"/>
<dbReference type="InterPro" id="IPR015424">
    <property type="entry name" value="PyrdxlP-dep_Trfase"/>
</dbReference>
<dbReference type="PANTHER" id="PTHR45744">
    <property type="entry name" value="TYROSINE AMINOTRANSFERASE"/>
    <property type="match status" value="1"/>
</dbReference>